<protein>
    <submittedName>
        <fullName evidence="1">Uncharacterized protein</fullName>
    </submittedName>
</protein>
<reference evidence="2" key="1">
    <citation type="submission" date="2017-04" db="EMBL/GenBank/DDBJ databases">
        <authorList>
            <person name="Varghese N."/>
            <person name="Submissions S."/>
        </authorList>
    </citation>
    <scope>NUCLEOTIDE SEQUENCE [LARGE SCALE GENOMIC DNA]</scope>
    <source>
        <strain evidence="2">Ballard 720</strain>
    </source>
</reference>
<sequence length="72" mass="7892">MRNGARFGELGGIFAHTGVNPWRQKRKTDDLSDMRAVSIPAGYPYWGREDRLALGFGSFCGGSDSPPGFRCP</sequence>
<proteinExistence type="predicted"/>
<name>A0A1X7D4L8_TRICW</name>
<dbReference type="Proteomes" id="UP000192911">
    <property type="component" value="Unassembled WGS sequence"/>
</dbReference>
<evidence type="ECO:0000313" key="1">
    <source>
        <dbReference type="EMBL" id="SMF08863.1"/>
    </source>
</evidence>
<dbReference type="AlphaFoldDB" id="A0A1X7D4L8"/>
<dbReference type="EMBL" id="FXAH01000002">
    <property type="protein sequence ID" value="SMF08863.1"/>
    <property type="molecule type" value="Genomic_DNA"/>
</dbReference>
<keyword evidence="2" id="KW-1185">Reference proteome</keyword>
<accession>A0A1X7D4L8</accession>
<dbReference type="STRING" id="28094.SAMN06295900_102391"/>
<organism evidence="1 2">
    <name type="scientific">Trinickia caryophylli</name>
    <name type="common">Paraburkholderia caryophylli</name>
    <dbReference type="NCBI Taxonomy" id="28094"/>
    <lineage>
        <taxon>Bacteria</taxon>
        <taxon>Pseudomonadati</taxon>
        <taxon>Pseudomonadota</taxon>
        <taxon>Betaproteobacteria</taxon>
        <taxon>Burkholderiales</taxon>
        <taxon>Burkholderiaceae</taxon>
        <taxon>Trinickia</taxon>
    </lineage>
</organism>
<gene>
    <name evidence="1" type="ORF">SAMN06295900_102391</name>
</gene>
<evidence type="ECO:0000313" key="2">
    <source>
        <dbReference type="Proteomes" id="UP000192911"/>
    </source>
</evidence>